<keyword evidence="3" id="KW-1185">Reference proteome</keyword>
<dbReference type="Gene3D" id="3.40.190.150">
    <property type="entry name" value="Bordetella uptake gene, domain 1"/>
    <property type="match status" value="1"/>
</dbReference>
<sequence>MSATAMHSRTPSTSTSSRSKTLLAAVSAAGLFLTACNGGGDAEAGGEDANGCDFAPDYPSGPVEIIVPWAAGGGTDSVARLVADQLSNELGTQVNVVNRDGGSGVVGHQAMADASPDGQTIGLVTVEIGMMHWQGLTELTSEDLTGIAQINEDPAGITVADDAEWETAQELLDYIEANPGDVVGSGTGQGGIWHLALIDMLLEAGLEPDAVNFVPSDGAAPALQELVAGGVDVTTSSLGENLTMIESGDVRPLAVMGTESDPNFPDVPTLEEETGLDAGVGVWRGIAGPADMDEDVVAELECHIENVVNSEEYAEFMADSGLGVAYADSEEFTALMLEDDEEKGVLMEEAGLAE</sequence>
<dbReference type="AlphaFoldDB" id="A0A5R9AME0"/>
<dbReference type="RefSeq" id="WP_138169541.1">
    <property type="nucleotide sequence ID" value="NZ_VAWA01000003.1"/>
</dbReference>
<dbReference type="EMBL" id="VAWA01000003">
    <property type="protein sequence ID" value="TLP79026.1"/>
    <property type="molecule type" value="Genomic_DNA"/>
</dbReference>
<dbReference type="OrthoDB" id="8627412at2"/>
<organism evidence="2 3">
    <name type="scientific">Nesterenkonia sphaerica</name>
    <dbReference type="NCBI Taxonomy" id="1804988"/>
    <lineage>
        <taxon>Bacteria</taxon>
        <taxon>Bacillati</taxon>
        <taxon>Actinomycetota</taxon>
        <taxon>Actinomycetes</taxon>
        <taxon>Micrococcales</taxon>
        <taxon>Micrococcaceae</taxon>
        <taxon>Nesterenkonia</taxon>
    </lineage>
</organism>
<dbReference type="InterPro" id="IPR042100">
    <property type="entry name" value="Bug_dom1"/>
</dbReference>
<reference evidence="2 3" key="1">
    <citation type="submission" date="2019-05" db="EMBL/GenBank/DDBJ databases">
        <title>Nesterenkonia sp. GY239, isolated from the Southern Atlantic Ocean.</title>
        <authorList>
            <person name="Zhang G."/>
        </authorList>
    </citation>
    <scope>NUCLEOTIDE SEQUENCE [LARGE SCALE GENOMIC DNA]</scope>
    <source>
        <strain evidence="2 3">GY239</strain>
    </source>
</reference>
<proteinExistence type="inferred from homology"/>
<dbReference type="SUPFAM" id="SSF53850">
    <property type="entry name" value="Periplasmic binding protein-like II"/>
    <property type="match status" value="1"/>
</dbReference>
<dbReference type="CDD" id="cd07012">
    <property type="entry name" value="PBP2_Bug_TTT"/>
    <property type="match status" value="1"/>
</dbReference>
<comment type="caution">
    <text evidence="2">The sequence shown here is derived from an EMBL/GenBank/DDBJ whole genome shotgun (WGS) entry which is preliminary data.</text>
</comment>
<dbReference type="InterPro" id="IPR005064">
    <property type="entry name" value="BUG"/>
</dbReference>
<evidence type="ECO:0000256" key="1">
    <source>
        <dbReference type="ARBA" id="ARBA00006987"/>
    </source>
</evidence>
<dbReference type="PIRSF" id="PIRSF017082">
    <property type="entry name" value="YflP"/>
    <property type="match status" value="1"/>
</dbReference>
<dbReference type="Pfam" id="PF03401">
    <property type="entry name" value="TctC"/>
    <property type="match status" value="1"/>
</dbReference>
<dbReference type="PANTHER" id="PTHR42928">
    <property type="entry name" value="TRICARBOXYLATE-BINDING PROTEIN"/>
    <property type="match status" value="1"/>
</dbReference>
<name>A0A5R9AME0_9MICC</name>
<evidence type="ECO:0000313" key="3">
    <source>
        <dbReference type="Proteomes" id="UP000306544"/>
    </source>
</evidence>
<dbReference type="Gene3D" id="3.40.190.10">
    <property type="entry name" value="Periplasmic binding protein-like II"/>
    <property type="match status" value="1"/>
</dbReference>
<comment type="similarity">
    <text evidence="1">Belongs to the UPF0065 (bug) family.</text>
</comment>
<evidence type="ECO:0000313" key="2">
    <source>
        <dbReference type="EMBL" id="TLP79026.1"/>
    </source>
</evidence>
<dbReference type="Proteomes" id="UP000306544">
    <property type="component" value="Unassembled WGS sequence"/>
</dbReference>
<dbReference type="PANTHER" id="PTHR42928:SF5">
    <property type="entry name" value="BLR1237 PROTEIN"/>
    <property type="match status" value="1"/>
</dbReference>
<gene>
    <name evidence="2" type="ORF">FEF27_04015</name>
</gene>
<accession>A0A5R9AME0</accession>
<protein>
    <submittedName>
        <fullName evidence="2">Tripartite tricarboxylate transporter substrate binding protein</fullName>
    </submittedName>
</protein>